<accession>A0A024LRG4</accession>
<dbReference type="PANTHER" id="PTHR21600">
    <property type="entry name" value="MITOCHONDRIAL RNA PSEUDOURIDINE SYNTHASE"/>
    <property type="match status" value="1"/>
</dbReference>
<organism evidence="10">
    <name type="scientific">Bartonella schoenbuchensis</name>
    <dbReference type="NCBI Taxonomy" id="165694"/>
    <lineage>
        <taxon>Bacteria</taxon>
        <taxon>Pseudomonadati</taxon>
        <taxon>Pseudomonadota</taxon>
        <taxon>Alphaproteobacteria</taxon>
        <taxon>Hyphomicrobiales</taxon>
        <taxon>Bartonellaceae</taxon>
        <taxon>Bartonella</taxon>
    </lineage>
</organism>
<dbReference type="FunFam" id="3.30.2350.10:FF:000006">
    <property type="entry name" value="Pseudouridine synthase"/>
    <property type="match status" value="1"/>
</dbReference>
<dbReference type="InterPro" id="IPR050188">
    <property type="entry name" value="RluA_PseudoU_synthase"/>
</dbReference>
<comment type="catalytic activity">
    <reaction evidence="8">
        <text>a uridine in RNA = a pseudouridine in RNA</text>
        <dbReference type="Rhea" id="RHEA:48348"/>
        <dbReference type="Rhea" id="RHEA-COMP:12068"/>
        <dbReference type="Rhea" id="RHEA-COMP:12069"/>
        <dbReference type="ChEBI" id="CHEBI:65314"/>
        <dbReference type="ChEBI" id="CHEBI:65315"/>
    </reaction>
</comment>
<dbReference type="Gene3D" id="3.30.2350.10">
    <property type="entry name" value="Pseudouridine synthase"/>
    <property type="match status" value="1"/>
</dbReference>
<comment type="catalytic activity">
    <reaction evidence="4">
        <text>uridine(1911/1915/1917) in 23S rRNA = pseudouridine(1911/1915/1917) in 23S rRNA</text>
        <dbReference type="Rhea" id="RHEA:42524"/>
        <dbReference type="Rhea" id="RHEA-COMP:10097"/>
        <dbReference type="Rhea" id="RHEA-COMP:10098"/>
        <dbReference type="ChEBI" id="CHEBI:65314"/>
        <dbReference type="ChEBI" id="CHEBI:65315"/>
        <dbReference type="EC" id="5.4.99.23"/>
    </reaction>
</comment>
<dbReference type="PROSITE" id="PS01129">
    <property type="entry name" value="PSI_RLU"/>
    <property type="match status" value="1"/>
</dbReference>
<dbReference type="GO" id="GO:0160140">
    <property type="term" value="F:23S rRNA pseudouridine(1911/1915/1917) synthase activity"/>
    <property type="evidence" value="ECO:0007669"/>
    <property type="project" value="UniProtKB-EC"/>
</dbReference>
<evidence type="ECO:0000256" key="2">
    <source>
        <dbReference type="ARBA" id="ARBA00022884"/>
    </source>
</evidence>
<evidence type="ECO:0000256" key="8">
    <source>
        <dbReference type="RuleBase" id="RU362028"/>
    </source>
</evidence>
<dbReference type="SMART" id="SM00363">
    <property type="entry name" value="S4"/>
    <property type="match status" value="1"/>
</dbReference>
<dbReference type="InterPro" id="IPR006225">
    <property type="entry name" value="PsdUridine_synth_RluC/D"/>
</dbReference>
<gene>
    <name evidence="10" type="primary">rluD</name>
    <name evidence="10" type="ORF">BN1046_00612</name>
</gene>
<dbReference type="Pfam" id="PF01479">
    <property type="entry name" value="S4"/>
    <property type="match status" value="1"/>
</dbReference>
<keyword evidence="3 8" id="KW-0413">Isomerase</keyword>
<dbReference type="InterPro" id="IPR006224">
    <property type="entry name" value="PsdUridine_synth_RluA-like_CS"/>
</dbReference>
<reference evidence="10" key="2">
    <citation type="submission" date="2014-05" db="EMBL/GenBank/DDBJ databases">
        <title>Genome sequencing of Bartonella spp. isolated from human blood.</title>
        <authorList>
            <person name="Raoult D."/>
        </authorList>
    </citation>
    <scope>NUCLEOTIDE SEQUENCE</scope>
    <source>
        <strain evidence="10">MVT06</strain>
    </source>
</reference>
<dbReference type="Pfam" id="PF00849">
    <property type="entry name" value="PseudoU_synth_2"/>
    <property type="match status" value="1"/>
</dbReference>
<reference evidence="10" key="1">
    <citation type="submission" date="2013-11" db="EMBL/GenBank/DDBJ databases">
        <authorList>
            <person name="GENOMES U."/>
        </authorList>
    </citation>
    <scope>NUCLEOTIDE SEQUENCE</scope>
    <source>
        <strain evidence="10">MVT06</strain>
    </source>
</reference>
<dbReference type="SUPFAM" id="SSF55174">
    <property type="entry name" value="Alpha-L RNA-binding motif"/>
    <property type="match status" value="1"/>
</dbReference>
<dbReference type="InterPro" id="IPR020103">
    <property type="entry name" value="PsdUridine_synth_cat_dom_sf"/>
</dbReference>
<dbReference type="EC" id="5.4.99.-" evidence="8"/>
<feature type="domain" description="RNA-binding S4" evidence="9">
    <location>
        <begin position="14"/>
        <end position="73"/>
    </location>
</feature>
<dbReference type="Gene3D" id="3.10.290.10">
    <property type="entry name" value="RNA-binding S4 domain"/>
    <property type="match status" value="1"/>
</dbReference>
<keyword evidence="2 7" id="KW-0694">RNA-binding</keyword>
<dbReference type="InterPro" id="IPR006145">
    <property type="entry name" value="PsdUridine_synth_RsuA/RluA"/>
</dbReference>
<evidence type="ECO:0000256" key="3">
    <source>
        <dbReference type="ARBA" id="ARBA00023235"/>
    </source>
</evidence>
<comment type="similarity">
    <text evidence="1 8">Belongs to the pseudouridine synthase RluA family.</text>
</comment>
<dbReference type="GO" id="GO:0003723">
    <property type="term" value="F:RNA binding"/>
    <property type="evidence" value="ECO:0007669"/>
    <property type="project" value="UniProtKB-KW"/>
</dbReference>
<dbReference type="GO" id="GO:0000455">
    <property type="term" value="P:enzyme-directed rRNA pseudouridine synthesis"/>
    <property type="evidence" value="ECO:0007669"/>
    <property type="project" value="UniProtKB-ARBA"/>
</dbReference>
<dbReference type="EMBL" id="HG977196">
    <property type="protein sequence ID" value="CDP79714.1"/>
    <property type="molecule type" value="Genomic_DNA"/>
</dbReference>
<name>A0A024LRG4_9HYPH</name>
<evidence type="ECO:0000256" key="1">
    <source>
        <dbReference type="ARBA" id="ARBA00010876"/>
    </source>
</evidence>
<protein>
    <recommendedName>
        <fullName evidence="8">Pseudouridine synthase</fullName>
        <ecNumber evidence="8">5.4.99.-</ecNumber>
    </recommendedName>
</protein>
<evidence type="ECO:0000259" key="9">
    <source>
        <dbReference type="SMART" id="SM00363"/>
    </source>
</evidence>
<comment type="function">
    <text evidence="5">Responsible for synthesis of pseudouridine from uracil at positions 1911, 1915 and 1917 in 23S ribosomal RNA.</text>
</comment>
<sequence>MVIQQITDESALGQRIDQWLAKKYHNELSRSRLQTLIREGYLKVDGQLIKEPKTKLQPNQTIELIIPPLKNVHLEGEAIVLDILFEDDHVIVINKPAGLVVHPGNGNWTGTLVNALIHHCGDSLSGIGGVKRPGIVHRLDKNTSGVMVIAKNDFAHKSLSAQFSDHGRTCALDRRYHALIWNAPRRNIGTIDVPLGRSPHNRIKQTVVRHQNVHARHAITHFSLLEKYKTCADAEPFASLLECRLETGRTHQIRVHMAHIGHPLVGDTVYGNAFKTKANTLNSTIKNAIDQFNRQALHAVSLTFEHPAKGEIMSFSSPPPQDMAELINHFKKLDWNFYPSQ</sequence>
<evidence type="ECO:0000256" key="4">
    <source>
        <dbReference type="ARBA" id="ARBA00036882"/>
    </source>
</evidence>
<evidence type="ECO:0000313" key="10">
    <source>
        <dbReference type="EMBL" id="CDP79714.1"/>
    </source>
</evidence>
<dbReference type="AlphaFoldDB" id="A0A024LRG4"/>
<dbReference type="PROSITE" id="PS50889">
    <property type="entry name" value="S4"/>
    <property type="match status" value="1"/>
</dbReference>
<dbReference type="CDD" id="cd00165">
    <property type="entry name" value="S4"/>
    <property type="match status" value="1"/>
</dbReference>
<dbReference type="InterPro" id="IPR036986">
    <property type="entry name" value="S4_RNA-bd_sf"/>
</dbReference>
<dbReference type="InterPro" id="IPR002942">
    <property type="entry name" value="S4_RNA-bd"/>
</dbReference>
<dbReference type="CDD" id="cd02869">
    <property type="entry name" value="PseudoU_synth_RluA_like"/>
    <property type="match status" value="1"/>
</dbReference>
<proteinExistence type="inferred from homology"/>
<evidence type="ECO:0000256" key="6">
    <source>
        <dbReference type="PIRSR" id="PIRSR606225-1"/>
    </source>
</evidence>
<dbReference type="PANTHER" id="PTHR21600:SF44">
    <property type="entry name" value="RIBOSOMAL LARGE SUBUNIT PSEUDOURIDINE SYNTHASE D"/>
    <property type="match status" value="1"/>
</dbReference>
<feature type="active site" evidence="6">
    <location>
        <position position="140"/>
    </location>
</feature>
<evidence type="ECO:0000256" key="7">
    <source>
        <dbReference type="PROSITE-ProRule" id="PRU00182"/>
    </source>
</evidence>
<dbReference type="SUPFAM" id="SSF55120">
    <property type="entry name" value="Pseudouridine synthase"/>
    <property type="match status" value="1"/>
</dbReference>
<dbReference type="NCBIfam" id="TIGR00005">
    <property type="entry name" value="rluA_subfam"/>
    <property type="match status" value="1"/>
</dbReference>
<evidence type="ECO:0000256" key="5">
    <source>
        <dbReference type="ARBA" id="ARBA00056072"/>
    </source>
</evidence>
<dbReference type="RefSeq" id="WP_342384980.1">
    <property type="nucleotide sequence ID" value="NZ_JBCAUK010000001.1"/>
</dbReference>